<dbReference type="PRINTS" id="PR00773">
    <property type="entry name" value="GRPEPROTEIN"/>
</dbReference>
<dbReference type="InterPro" id="IPR013805">
    <property type="entry name" value="GrpE_CC"/>
</dbReference>
<dbReference type="GO" id="GO:0000774">
    <property type="term" value="F:adenyl-nucleotide exchange factor activity"/>
    <property type="evidence" value="ECO:0007669"/>
    <property type="project" value="InterPro"/>
</dbReference>
<gene>
    <name evidence="3 7" type="primary">grpE</name>
    <name evidence="7" type="ordered locus">MHF_0051</name>
</gene>
<dbReference type="BioCyc" id="MHAE859194:G1GR7-51-MONOMER"/>
<protein>
    <recommendedName>
        <fullName evidence="3 4">Protein GrpE</fullName>
    </recommendedName>
    <alternativeName>
        <fullName evidence="3">HSP-70 cofactor</fullName>
    </alternativeName>
</protein>
<dbReference type="Proteomes" id="UP000007952">
    <property type="component" value="Chromosome"/>
</dbReference>
<accession>F6FFH1</accession>
<evidence type="ECO:0000256" key="1">
    <source>
        <dbReference type="ARBA" id="ARBA00009054"/>
    </source>
</evidence>
<dbReference type="HAMAP" id="MF_01151">
    <property type="entry name" value="GrpE"/>
    <property type="match status" value="1"/>
</dbReference>
<keyword evidence="3" id="KW-0963">Cytoplasm</keyword>
<reference key="2">
    <citation type="submission" date="2011-05" db="EMBL/GenBank/DDBJ databases">
        <title>The Genome of Mycoplasma haemofelis Strain Ohio2, a pathogenic hemoplasma of the cat.</title>
        <authorList>
            <person name="Santos A.P."/>
            <person name="Guimaraes A.M.S."/>
            <person name="SanMiguel P.J."/>
            <person name="Martin S.W."/>
            <person name="Messick J.B."/>
        </authorList>
    </citation>
    <scope>NUCLEOTIDE SEQUENCE</scope>
    <source>
        <strain>Ohio2</strain>
    </source>
</reference>
<keyword evidence="2 3" id="KW-0143">Chaperone</keyword>
<evidence type="ECO:0000256" key="2">
    <source>
        <dbReference type="ARBA" id="ARBA00023186"/>
    </source>
</evidence>
<evidence type="ECO:0000256" key="6">
    <source>
        <dbReference type="SAM" id="Coils"/>
    </source>
</evidence>
<dbReference type="InterPro" id="IPR009012">
    <property type="entry name" value="GrpE_head"/>
</dbReference>
<comment type="function">
    <text evidence="3 4">Participates actively in the response to hyperosmotic and heat shock by preventing the aggregation of stress-denatured proteins, in association with DnaK and GrpE. It is the nucleotide exchange factor for DnaK and may function as a thermosensor. Unfolded proteins bind initially to DnaJ; upon interaction with the DnaJ-bound protein, DnaK hydrolyzes its bound ATP, resulting in the formation of a stable complex. GrpE releases ADP from DnaK; ATP binding to DnaK triggers the release of the substrate protein, thus completing the reaction cycle. Several rounds of ATP-dependent interactions between DnaJ, DnaK and GrpE are required for fully efficient folding.</text>
</comment>
<evidence type="ECO:0000256" key="5">
    <source>
        <dbReference type="RuleBase" id="RU004478"/>
    </source>
</evidence>
<dbReference type="PANTHER" id="PTHR21237:SF23">
    <property type="entry name" value="GRPE PROTEIN HOMOLOG, MITOCHONDRIAL"/>
    <property type="match status" value="1"/>
</dbReference>
<keyword evidence="3 4" id="KW-0346">Stress response</keyword>
<dbReference type="eggNOG" id="COG0576">
    <property type="taxonomic scope" value="Bacteria"/>
</dbReference>
<comment type="subunit">
    <text evidence="3">Homodimer.</text>
</comment>
<dbReference type="GO" id="GO:0006457">
    <property type="term" value="P:protein folding"/>
    <property type="evidence" value="ECO:0007669"/>
    <property type="project" value="InterPro"/>
</dbReference>
<evidence type="ECO:0000313" key="8">
    <source>
        <dbReference type="Proteomes" id="UP000007952"/>
    </source>
</evidence>
<dbReference type="KEGG" id="mhf:MHF_0051"/>
<comment type="similarity">
    <text evidence="1 3 5">Belongs to the GrpE family.</text>
</comment>
<dbReference type="STRING" id="859194.MHF_0051"/>
<dbReference type="AlphaFoldDB" id="F6FFH1"/>
<dbReference type="GO" id="GO:0051082">
    <property type="term" value="F:unfolded protein binding"/>
    <property type="evidence" value="ECO:0007669"/>
    <property type="project" value="TreeGrafter"/>
</dbReference>
<dbReference type="EMBL" id="CP002808">
    <property type="protein sequence ID" value="AEG72366.1"/>
    <property type="molecule type" value="Genomic_DNA"/>
</dbReference>
<dbReference type="GO" id="GO:0005737">
    <property type="term" value="C:cytoplasm"/>
    <property type="evidence" value="ECO:0007669"/>
    <property type="project" value="UniProtKB-SubCell"/>
</dbReference>
<dbReference type="GO" id="GO:0042803">
    <property type="term" value="F:protein homodimerization activity"/>
    <property type="evidence" value="ECO:0007669"/>
    <property type="project" value="InterPro"/>
</dbReference>
<keyword evidence="6" id="KW-0175">Coiled coil</keyword>
<dbReference type="Pfam" id="PF01025">
    <property type="entry name" value="GrpE"/>
    <property type="match status" value="1"/>
</dbReference>
<comment type="subcellular location">
    <subcellularLocation>
        <location evidence="3">Cytoplasm</location>
    </subcellularLocation>
</comment>
<reference evidence="7 8" key="1">
    <citation type="journal article" date="2011" name="J. Bacteriol.">
        <title>Complete genome sequences of two hemotropic Mycoplasmas, Mycoplasma haemofelis strain Ohio2 and Mycoplasma suis strain Illinois.</title>
        <authorList>
            <person name="Messick J.B."/>
            <person name="Santos A.P."/>
            <person name="Guimaraes A.M."/>
        </authorList>
    </citation>
    <scope>NUCLEOTIDE SEQUENCE [LARGE SCALE GENOMIC DNA]</scope>
    <source>
        <strain evidence="7 8">Ohio2</strain>
    </source>
</reference>
<evidence type="ECO:0000256" key="3">
    <source>
        <dbReference type="HAMAP-Rule" id="MF_01151"/>
    </source>
</evidence>
<dbReference type="SUPFAM" id="SSF58014">
    <property type="entry name" value="Coiled-coil domain of nucleotide exchange factor GrpE"/>
    <property type="match status" value="1"/>
</dbReference>
<dbReference type="PROSITE" id="PS01071">
    <property type="entry name" value="GRPE"/>
    <property type="match status" value="1"/>
</dbReference>
<dbReference type="SUPFAM" id="SSF51064">
    <property type="entry name" value="Head domain of nucleotide exchange factor GrpE"/>
    <property type="match status" value="1"/>
</dbReference>
<evidence type="ECO:0000256" key="4">
    <source>
        <dbReference type="RuleBase" id="RU000639"/>
    </source>
</evidence>
<dbReference type="PANTHER" id="PTHR21237">
    <property type="entry name" value="GRPE PROTEIN"/>
    <property type="match status" value="1"/>
</dbReference>
<name>F6FFH1_MYCHI</name>
<sequence>MSKDNKEQKEEEIVEEVSELDQLKAKLKEWEDKFSELEKESNQRLLEFVEKKSKEASDIIAKKEEEISQRYKKELEEAKDYLYEKPLASLVGVISQFEAVIKMTVDPNISQYLVGFRMFLTQFNDLLREFSISIIEPKDGDEFDSSFMEATVVEKVSDDSLNNKVISVFSKGYRLKDRIIRLASVKVGKI</sequence>
<feature type="coiled-coil region" evidence="6">
    <location>
        <begin position="3"/>
        <end position="81"/>
    </location>
</feature>
<evidence type="ECO:0000313" key="7">
    <source>
        <dbReference type="EMBL" id="AEG72366.1"/>
    </source>
</evidence>
<dbReference type="InterPro" id="IPR000740">
    <property type="entry name" value="GrpE"/>
</dbReference>
<proteinExistence type="inferred from homology"/>
<dbReference type="Gene3D" id="2.30.22.10">
    <property type="entry name" value="Head domain of nucleotide exchange factor GrpE"/>
    <property type="match status" value="1"/>
</dbReference>
<dbReference type="Gene3D" id="3.90.20.20">
    <property type="match status" value="1"/>
</dbReference>
<dbReference type="GO" id="GO:0051087">
    <property type="term" value="F:protein-folding chaperone binding"/>
    <property type="evidence" value="ECO:0007669"/>
    <property type="project" value="InterPro"/>
</dbReference>
<organism evidence="7 8">
    <name type="scientific">Mycoplasma haemofelis (strain Ohio2)</name>
    <dbReference type="NCBI Taxonomy" id="859194"/>
    <lineage>
        <taxon>Bacteria</taxon>
        <taxon>Bacillati</taxon>
        <taxon>Mycoplasmatota</taxon>
        <taxon>Mollicutes</taxon>
        <taxon>Mycoplasmataceae</taxon>
        <taxon>Mycoplasma</taxon>
    </lineage>
</organism>
<dbReference type="HOGENOM" id="CLU_070790_1_0_14"/>